<keyword evidence="2" id="KW-1133">Transmembrane helix</keyword>
<protein>
    <submittedName>
        <fullName evidence="3">Uncharacterized protein</fullName>
    </submittedName>
</protein>
<reference evidence="3 4" key="1">
    <citation type="submission" date="2018-08" db="EMBL/GenBank/DDBJ databases">
        <title>Genome sequence of Methylocystis hirsuta CSC1, a methanotroph able to accumulate PHAs.</title>
        <authorList>
            <person name="Bordel S."/>
            <person name="Rodriguez E."/>
            <person name="Gancedo J."/>
            <person name="Munoz R."/>
        </authorList>
    </citation>
    <scope>NUCLEOTIDE SEQUENCE [LARGE SCALE GENOMIC DNA]</scope>
    <source>
        <strain evidence="3 4">CSC1</strain>
    </source>
</reference>
<dbReference type="AlphaFoldDB" id="A0A3M9XTW1"/>
<keyword evidence="2" id="KW-0472">Membrane</keyword>
<gene>
    <name evidence="3" type="ORF">D1O30_12520</name>
</gene>
<accession>A0A3M9XTW1</accession>
<evidence type="ECO:0000313" key="3">
    <source>
        <dbReference type="EMBL" id="RNJ50300.1"/>
    </source>
</evidence>
<dbReference type="RefSeq" id="WP_123176246.1">
    <property type="nucleotide sequence ID" value="NZ_QWDD01000001.1"/>
</dbReference>
<evidence type="ECO:0000256" key="1">
    <source>
        <dbReference type="SAM" id="MobiDB-lite"/>
    </source>
</evidence>
<evidence type="ECO:0000313" key="4">
    <source>
        <dbReference type="Proteomes" id="UP000268623"/>
    </source>
</evidence>
<evidence type="ECO:0000256" key="2">
    <source>
        <dbReference type="SAM" id="Phobius"/>
    </source>
</evidence>
<dbReference type="Proteomes" id="UP000268623">
    <property type="component" value="Unassembled WGS sequence"/>
</dbReference>
<keyword evidence="2" id="KW-0812">Transmembrane</keyword>
<organism evidence="3 4">
    <name type="scientific">Methylocystis hirsuta</name>
    <dbReference type="NCBI Taxonomy" id="369798"/>
    <lineage>
        <taxon>Bacteria</taxon>
        <taxon>Pseudomonadati</taxon>
        <taxon>Pseudomonadota</taxon>
        <taxon>Alphaproteobacteria</taxon>
        <taxon>Hyphomicrobiales</taxon>
        <taxon>Methylocystaceae</taxon>
        <taxon>Methylocystis</taxon>
    </lineage>
</organism>
<feature type="transmembrane region" description="Helical" evidence="2">
    <location>
        <begin position="38"/>
        <end position="57"/>
    </location>
</feature>
<dbReference type="EMBL" id="QWDD01000001">
    <property type="protein sequence ID" value="RNJ50300.1"/>
    <property type="molecule type" value="Genomic_DNA"/>
</dbReference>
<feature type="compositionally biased region" description="Low complexity" evidence="1">
    <location>
        <begin position="129"/>
        <end position="142"/>
    </location>
</feature>
<sequence>MHDLIIPPEPPLPKRRGPPAKLPVEIVIDRRGNRPVRYGLIAALIGLAGLAATHFYAPDRSKDAAVQKAEAPAPQQVAIPVLDEASKRRIAALQDEVQELRTKLDAVEKRQQADSVRAQPAASPPPPAAENQAAAVAAKAAPVTRSPEKGQPKVARAAGKENANVDMTPVQTIAPAPKVVSGYRVRDVYHGAALIESDRGMIGVEPGEVVPGVGRVMAIQERGGRWVVVTESGEILGNARGQSRAAAPRQRQFARELDGFEPGPFEPPMFPRY</sequence>
<proteinExistence type="predicted"/>
<keyword evidence="4" id="KW-1185">Reference proteome</keyword>
<name>A0A3M9XTW1_9HYPH</name>
<comment type="caution">
    <text evidence="3">The sequence shown here is derived from an EMBL/GenBank/DDBJ whole genome shotgun (WGS) entry which is preliminary data.</text>
</comment>
<dbReference type="OrthoDB" id="7926359at2"/>
<feature type="region of interest" description="Disordered" evidence="1">
    <location>
        <begin position="106"/>
        <end position="161"/>
    </location>
</feature>